<gene>
    <name evidence="2" type="ORF">ASPCAL05958</name>
</gene>
<dbReference type="AlphaFoldDB" id="A0A0U5FYT6"/>
<organism evidence="2 3">
    <name type="scientific">Aspergillus calidoustus</name>
    <dbReference type="NCBI Taxonomy" id="454130"/>
    <lineage>
        <taxon>Eukaryota</taxon>
        <taxon>Fungi</taxon>
        <taxon>Dikarya</taxon>
        <taxon>Ascomycota</taxon>
        <taxon>Pezizomycotina</taxon>
        <taxon>Eurotiomycetes</taxon>
        <taxon>Eurotiomycetidae</taxon>
        <taxon>Eurotiales</taxon>
        <taxon>Aspergillaceae</taxon>
        <taxon>Aspergillus</taxon>
        <taxon>Aspergillus subgen. Nidulantes</taxon>
    </lineage>
</organism>
<reference evidence="3" key="1">
    <citation type="journal article" date="2016" name="Genome Announc.">
        <title>Draft genome sequences of fungus Aspergillus calidoustus.</title>
        <authorList>
            <person name="Horn F."/>
            <person name="Linde J."/>
            <person name="Mattern D.J."/>
            <person name="Walther G."/>
            <person name="Guthke R."/>
            <person name="Scherlach K."/>
            <person name="Martin K."/>
            <person name="Brakhage A.A."/>
            <person name="Petzke L."/>
            <person name="Valiante V."/>
        </authorList>
    </citation>
    <scope>NUCLEOTIDE SEQUENCE [LARGE SCALE GENOMIC DNA]</scope>
    <source>
        <strain evidence="3">SF006504</strain>
    </source>
</reference>
<protein>
    <submittedName>
        <fullName evidence="2">Uncharacterized protein</fullName>
    </submittedName>
</protein>
<feature type="compositionally biased region" description="Basic and acidic residues" evidence="1">
    <location>
        <begin position="140"/>
        <end position="153"/>
    </location>
</feature>
<evidence type="ECO:0000256" key="1">
    <source>
        <dbReference type="SAM" id="MobiDB-lite"/>
    </source>
</evidence>
<keyword evidence="3" id="KW-1185">Reference proteome</keyword>
<accession>A0A0U5FYT6</accession>
<dbReference type="Proteomes" id="UP000054771">
    <property type="component" value="Unassembled WGS sequence"/>
</dbReference>
<feature type="region of interest" description="Disordered" evidence="1">
    <location>
        <begin position="134"/>
        <end position="179"/>
    </location>
</feature>
<dbReference type="STRING" id="454130.A0A0U5FYT6"/>
<dbReference type="OMA" id="RNHRRCH"/>
<dbReference type="EMBL" id="CDMC01000004">
    <property type="protein sequence ID" value="CEL04834.1"/>
    <property type="molecule type" value="Genomic_DNA"/>
</dbReference>
<name>A0A0U5FYT6_ASPCI</name>
<proteinExistence type="predicted"/>
<evidence type="ECO:0000313" key="3">
    <source>
        <dbReference type="Proteomes" id="UP000054771"/>
    </source>
</evidence>
<evidence type="ECO:0000313" key="2">
    <source>
        <dbReference type="EMBL" id="CEL04834.1"/>
    </source>
</evidence>
<sequence>MPRLIHHRRRHSWPYCGTGMSARDRRNVPIITVTEPDDEFETEFLTPIMSEDLFEDDAASAGIEPTRAHHRLWHSSKESTGDGSARVDTVSLRKIVQPPLDRARSLFMLPTASSAKEIMLLPYWVHRLAAHPIPTHQRGRSRETERGRLAIDKNHRRCHSERPRSWKQPSENLWTLKEE</sequence>
<dbReference type="OrthoDB" id="4227073at2759"/>